<evidence type="ECO:0000313" key="1">
    <source>
        <dbReference type="EMBL" id="KJS63539.1"/>
    </source>
</evidence>
<dbReference type="PATRIC" id="fig|359131.3.peg.278"/>
<proteinExistence type="predicted"/>
<dbReference type="EMBL" id="JZKH01000002">
    <property type="protein sequence ID" value="KJS63539.1"/>
    <property type="molecule type" value="Genomic_DNA"/>
</dbReference>
<dbReference type="AlphaFoldDB" id="A0A0F2TK77"/>
<reference evidence="1 2" key="1">
    <citation type="submission" date="2015-02" db="EMBL/GenBank/DDBJ databases">
        <authorList>
            <person name="Ju K.-S."/>
            <person name="Doroghazi J.R."/>
            <person name="Metcalf W."/>
        </authorList>
    </citation>
    <scope>NUCLEOTIDE SEQUENCE [LARGE SCALE GENOMIC DNA]</scope>
    <source>
        <strain evidence="1 2">ATCC 31215</strain>
    </source>
</reference>
<name>A0A0F2TK77_STRR3</name>
<protein>
    <submittedName>
        <fullName evidence="1">Uncharacterized protein</fullName>
    </submittedName>
</protein>
<dbReference type="Proteomes" id="UP000033699">
    <property type="component" value="Unassembled WGS sequence"/>
</dbReference>
<organism evidence="1 2">
    <name type="scientific">Streptomyces rubellomurinus (strain ATCC 31215)</name>
    <dbReference type="NCBI Taxonomy" id="359131"/>
    <lineage>
        <taxon>Bacteria</taxon>
        <taxon>Bacillati</taxon>
        <taxon>Actinomycetota</taxon>
        <taxon>Actinomycetes</taxon>
        <taxon>Kitasatosporales</taxon>
        <taxon>Streptomycetaceae</taxon>
        <taxon>Streptomyces</taxon>
    </lineage>
</organism>
<dbReference type="RefSeq" id="WP_045692079.1">
    <property type="nucleotide sequence ID" value="NZ_JZKH01000002.1"/>
</dbReference>
<sequence length="60" mass="6546">MHDLIASPFLDSFVVLRPGRLEGIKLSEPRFRELECARDSGANIPFWLAAAAGTSATRTS</sequence>
<comment type="caution">
    <text evidence="1">The sequence shown here is derived from an EMBL/GenBank/DDBJ whole genome shotgun (WGS) entry which is preliminary data.</text>
</comment>
<dbReference type="OrthoDB" id="9782387at2"/>
<keyword evidence="2" id="KW-1185">Reference proteome</keyword>
<evidence type="ECO:0000313" key="2">
    <source>
        <dbReference type="Proteomes" id="UP000033699"/>
    </source>
</evidence>
<accession>A0A0F2TK77</accession>
<gene>
    <name evidence="1" type="ORF">VM95_01275</name>
</gene>